<feature type="signal peptide" evidence="2">
    <location>
        <begin position="1"/>
        <end position="17"/>
    </location>
</feature>
<evidence type="ECO:0000259" key="3">
    <source>
        <dbReference type="SMART" id="SM00854"/>
    </source>
</evidence>
<feature type="chain" id="PRO_5022677549" evidence="2">
    <location>
        <begin position="18"/>
        <end position="571"/>
    </location>
</feature>
<dbReference type="PANTHER" id="PTHR33393:SF13">
    <property type="entry name" value="PGA BIOSYNTHESIS PROTEIN CAPA"/>
    <property type="match status" value="1"/>
</dbReference>
<dbReference type="Gene3D" id="3.40.830.10">
    <property type="entry name" value="LigB-like"/>
    <property type="match status" value="1"/>
</dbReference>
<dbReference type="InterPro" id="IPR029052">
    <property type="entry name" value="Metallo-depent_PP-like"/>
</dbReference>
<dbReference type="SMART" id="SM00854">
    <property type="entry name" value="PGA_cap"/>
    <property type="match status" value="1"/>
</dbReference>
<dbReference type="InterPro" id="IPR002737">
    <property type="entry name" value="MEMO1_fam"/>
</dbReference>
<gene>
    <name evidence="4" type="primary">amrB</name>
    <name evidence="4" type="ORF">FQ775_16710</name>
</gene>
<dbReference type="AlphaFoldDB" id="A0A5B8L6H8"/>
<evidence type="ECO:0000256" key="1">
    <source>
        <dbReference type="ARBA" id="ARBA00005662"/>
    </source>
</evidence>
<dbReference type="Pfam" id="PF01875">
    <property type="entry name" value="Memo"/>
    <property type="match status" value="1"/>
</dbReference>
<feature type="domain" description="Capsule synthesis protein CapA" evidence="3">
    <location>
        <begin position="300"/>
        <end position="522"/>
    </location>
</feature>
<keyword evidence="2" id="KW-0732">Signal</keyword>
<dbReference type="Pfam" id="PF09587">
    <property type="entry name" value="PGA_cap"/>
    <property type="match status" value="2"/>
</dbReference>
<name>A0A5B8L6H8_9HYPH</name>
<organism evidence="4 5">
    <name type="scientific">Nitratireductor mangrovi</name>
    <dbReference type="NCBI Taxonomy" id="2599600"/>
    <lineage>
        <taxon>Bacteria</taxon>
        <taxon>Pseudomonadati</taxon>
        <taxon>Pseudomonadota</taxon>
        <taxon>Alphaproteobacteria</taxon>
        <taxon>Hyphomicrobiales</taxon>
        <taxon>Phyllobacteriaceae</taxon>
        <taxon>Nitratireductor</taxon>
    </lineage>
</organism>
<dbReference type="InterPro" id="IPR019079">
    <property type="entry name" value="Capsule_synth_CapA"/>
</dbReference>
<evidence type="ECO:0000313" key="4">
    <source>
        <dbReference type="EMBL" id="QDZ03382.1"/>
    </source>
</evidence>
<dbReference type="OrthoDB" id="9810718at2"/>
<dbReference type="SUPFAM" id="SSF56300">
    <property type="entry name" value="Metallo-dependent phosphatases"/>
    <property type="match status" value="1"/>
</dbReference>
<protein>
    <submittedName>
        <fullName evidence="4">AmmeMemoRadiSam system protein B</fullName>
    </submittedName>
</protein>
<keyword evidence="5" id="KW-1185">Reference proteome</keyword>
<dbReference type="NCBIfam" id="TIGR04336">
    <property type="entry name" value="AmmeMemoSam_B"/>
    <property type="match status" value="1"/>
</dbReference>
<dbReference type="EMBL" id="CP042301">
    <property type="protein sequence ID" value="QDZ03382.1"/>
    <property type="molecule type" value="Genomic_DNA"/>
</dbReference>
<proteinExistence type="inferred from homology"/>
<dbReference type="SUPFAM" id="SSF53213">
    <property type="entry name" value="LigB-like"/>
    <property type="match status" value="1"/>
</dbReference>
<comment type="similarity">
    <text evidence="1">Belongs to the CapA family.</text>
</comment>
<reference evidence="4" key="1">
    <citation type="submission" date="2020-04" db="EMBL/GenBank/DDBJ databases">
        <title>Nitratireductor sp. nov. isolated from mangrove soil.</title>
        <authorList>
            <person name="Ye Y."/>
        </authorList>
    </citation>
    <scope>NUCLEOTIDE SEQUENCE</scope>
    <source>
        <strain evidence="4">SY7</strain>
    </source>
</reference>
<dbReference type="InterPro" id="IPR052169">
    <property type="entry name" value="CW_Biosynth-Accessory"/>
</dbReference>
<dbReference type="Proteomes" id="UP000321389">
    <property type="component" value="Chromosome"/>
</dbReference>
<evidence type="ECO:0000313" key="5">
    <source>
        <dbReference type="Proteomes" id="UP000321389"/>
    </source>
</evidence>
<sequence>MALTASLLLLAFGPAIARDCEDAARPIPSLYANETPFRDAIEAADTTPAAATKLSGITVPHHLLAAHLIARGFEAASDATYRRVIVLFPDHFRATRGMFATISRDFETVFGRVDSDEEAVEALAAVAGAPAVGAEACLFAEDHGLQAMLPFIRHHFPDARIVPLAISIRSKRKDWEAAAAALAPLLDDDTLVVQSTDFSHYLPHYEARRHDQQTLNLIAAGTFDQIALLRQPDHVDSLGALYIQLKLQRGHAGTTPLVVANENQQQYDPLPVAETTSYVVIQFGRFPDDVPAPDAEGTRFLYLAGDTSFARAMQDALLREPAAERVAEAVLRRTGGRPLAVNLEGVILPNVPAGIDDMTLAMPQDLAIAWLKRLNVAAVSLANNHALDLGEQGLSETRRALDEAGIIHAGQGETIRVAGVDLVALTDLNVNGSYDNDLITADLLAGIANGAGDRPLVAMVHWGREYADTPGPREKFLAEALARRAVSGIFGGHSHVASSEMQALAGGDALHLYSLGNFLFDQTAEKASGAIVELRIFEQGTFFGRLMPLPNLFDLAQEAAGQQVGISSGDR</sequence>
<dbReference type="PANTHER" id="PTHR33393">
    <property type="entry name" value="POLYGLUTAMINE SYNTHESIS ACCESSORY PROTEIN RV0574C-RELATED"/>
    <property type="match status" value="1"/>
</dbReference>
<evidence type="ECO:0000256" key="2">
    <source>
        <dbReference type="SAM" id="SignalP"/>
    </source>
</evidence>
<dbReference type="KEGG" id="niy:FQ775_16710"/>
<accession>A0A5B8L6H8</accession>